<evidence type="ECO:0000259" key="1">
    <source>
        <dbReference type="Pfam" id="PF07883"/>
    </source>
</evidence>
<protein>
    <submittedName>
        <fullName evidence="2">Cupin 2 conserved barrel domain protein</fullName>
    </submittedName>
</protein>
<dbReference type="PANTHER" id="PTHR36440">
    <property type="entry name" value="PUTATIVE (AFU_ORTHOLOGUE AFUA_8G07350)-RELATED"/>
    <property type="match status" value="1"/>
</dbReference>
<dbReference type="InterPro" id="IPR053146">
    <property type="entry name" value="QDO-like"/>
</dbReference>
<dbReference type="RefSeq" id="WP_006982477.1">
    <property type="nucleotide sequence ID" value="NZ_ABVL01000021.1"/>
</dbReference>
<dbReference type="Pfam" id="PF07883">
    <property type="entry name" value="Cupin_2"/>
    <property type="match status" value="1"/>
</dbReference>
<evidence type="ECO:0000313" key="2">
    <source>
        <dbReference type="EMBL" id="EDY17309.1"/>
    </source>
</evidence>
<feature type="domain" description="Cupin type-2" evidence="1">
    <location>
        <begin position="54"/>
        <end position="122"/>
    </location>
</feature>
<sequence>MSTPSKNPFLEDVLKDHATLFQPGQGEILQMGGSKITLKVTSAISNDQLGVYEIELAPGRIGARLHYHRFMDETFIVTEGVLTVQHGDTEVEAPAGSVIYLPRLTPHAFANRSSARAVTTLIFNPAQKREGFFYGLQQILAADPINPEDYLTLYNKYDSYPVDTAKMLPV</sequence>
<dbReference type="SUPFAM" id="SSF51182">
    <property type="entry name" value="RmlC-like cupins"/>
    <property type="match status" value="1"/>
</dbReference>
<organism evidence="2 3">
    <name type="scientific">Chthoniobacter flavus Ellin428</name>
    <dbReference type="NCBI Taxonomy" id="497964"/>
    <lineage>
        <taxon>Bacteria</taxon>
        <taxon>Pseudomonadati</taxon>
        <taxon>Verrucomicrobiota</taxon>
        <taxon>Spartobacteria</taxon>
        <taxon>Chthoniobacterales</taxon>
        <taxon>Chthoniobacteraceae</taxon>
        <taxon>Chthoniobacter</taxon>
    </lineage>
</organism>
<dbReference type="Gene3D" id="2.60.120.10">
    <property type="entry name" value="Jelly Rolls"/>
    <property type="match status" value="1"/>
</dbReference>
<name>B4D8B6_9BACT</name>
<dbReference type="EMBL" id="ABVL01000021">
    <property type="protein sequence ID" value="EDY17309.1"/>
    <property type="molecule type" value="Genomic_DNA"/>
</dbReference>
<keyword evidence="3" id="KW-1185">Reference proteome</keyword>
<dbReference type="AlphaFoldDB" id="B4D8B6"/>
<dbReference type="STRING" id="497964.CfE428DRAFT_5156"/>
<evidence type="ECO:0000313" key="3">
    <source>
        <dbReference type="Proteomes" id="UP000005824"/>
    </source>
</evidence>
<accession>B4D8B6</accession>
<dbReference type="PANTHER" id="PTHR36440:SF1">
    <property type="entry name" value="PUTATIVE (AFU_ORTHOLOGUE AFUA_8G07350)-RELATED"/>
    <property type="match status" value="1"/>
</dbReference>
<proteinExistence type="predicted"/>
<dbReference type="InterPro" id="IPR013096">
    <property type="entry name" value="Cupin_2"/>
</dbReference>
<dbReference type="Proteomes" id="UP000005824">
    <property type="component" value="Unassembled WGS sequence"/>
</dbReference>
<comment type="caution">
    <text evidence="2">The sequence shown here is derived from an EMBL/GenBank/DDBJ whole genome shotgun (WGS) entry which is preliminary data.</text>
</comment>
<dbReference type="InParanoid" id="B4D8B6"/>
<dbReference type="InterPro" id="IPR014710">
    <property type="entry name" value="RmlC-like_jellyroll"/>
</dbReference>
<reference evidence="2 3" key="1">
    <citation type="journal article" date="2011" name="J. Bacteriol.">
        <title>Genome sequence of Chthoniobacter flavus Ellin428, an aerobic heterotrophic soil bacterium.</title>
        <authorList>
            <person name="Kant R."/>
            <person name="van Passel M.W."/>
            <person name="Palva A."/>
            <person name="Lucas S."/>
            <person name="Lapidus A."/>
            <person name="Glavina Del Rio T."/>
            <person name="Dalin E."/>
            <person name="Tice H."/>
            <person name="Bruce D."/>
            <person name="Goodwin L."/>
            <person name="Pitluck S."/>
            <person name="Larimer F.W."/>
            <person name="Land M.L."/>
            <person name="Hauser L."/>
            <person name="Sangwan P."/>
            <person name="de Vos W.M."/>
            <person name="Janssen P.H."/>
            <person name="Smidt H."/>
        </authorList>
    </citation>
    <scope>NUCLEOTIDE SEQUENCE [LARGE SCALE GENOMIC DNA]</scope>
    <source>
        <strain evidence="2 3">Ellin428</strain>
    </source>
</reference>
<dbReference type="eggNOG" id="COG0662">
    <property type="taxonomic scope" value="Bacteria"/>
</dbReference>
<gene>
    <name evidence="2" type="ORF">CfE428DRAFT_5156</name>
</gene>
<dbReference type="InterPro" id="IPR011051">
    <property type="entry name" value="RmlC_Cupin_sf"/>
</dbReference>